<name>A0AAU9J8L5_9CILI</name>
<evidence type="ECO:0000259" key="5">
    <source>
        <dbReference type="SMART" id="SM00993"/>
    </source>
</evidence>
<evidence type="ECO:0000256" key="2">
    <source>
        <dbReference type="ARBA" id="ARBA00023015"/>
    </source>
</evidence>
<accession>A0AAU9J8L5</accession>
<evidence type="ECO:0000313" key="7">
    <source>
        <dbReference type="Proteomes" id="UP001162131"/>
    </source>
</evidence>
<dbReference type="AlphaFoldDB" id="A0AAU9J8L5"/>
<dbReference type="GO" id="GO:0031011">
    <property type="term" value="C:Ino80 complex"/>
    <property type="evidence" value="ECO:0007669"/>
    <property type="project" value="InterPro"/>
</dbReference>
<dbReference type="PANTHER" id="PTHR31200">
    <property type="entry name" value="INO80 COMPLEX SUBUNIT C"/>
    <property type="match status" value="1"/>
</dbReference>
<dbReference type="InterPro" id="IPR029525">
    <property type="entry name" value="INO80C/Ies6"/>
</dbReference>
<feature type="domain" description="Vps72/YL1 C-terminal" evidence="5">
    <location>
        <begin position="75"/>
        <end position="104"/>
    </location>
</feature>
<evidence type="ECO:0000313" key="6">
    <source>
        <dbReference type="EMBL" id="CAG9318073.1"/>
    </source>
</evidence>
<gene>
    <name evidence="6" type="ORF">BSTOLATCC_MIC20557</name>
</gene>
<evidence type="ECO:0000256" key="4">
    <source>
        <dbReference type="ARBA" id="ARBA00023242"/>
    </source>
</evidence>
<comment type="caution">
    <text evidence="6">The sequence shown here is derived from an EMBL/GenBank/DDBJ whole genome shotgun (WGS) entry which is preliminary data.</text>
</comment>
<keyword evidence="3" id="KW-0804">Transcription</keyword>
<organism evidence="6 7">
    <name type="scientific">Blepharisma stoltei</name>
    <dbReference type="NCBI Taxonomy" id="1481888"/>
    <lineage>
        <taxon>Eukaryota</taxon>
        <taxon>Sar</taxon>
        <taxon>Alveolata</taxon>
        <taxon>Ciliophora</taxon>
        <taxon>Postciliodesmatophora</taxon>
        <taxon>Heterotrichea</taxon>
        <taxon>Heterotrichida</taxon>
        <taxon>Blepharismidae</taxon>
        <taxon>Blepharisma</taxon>
    </lineage>
</organism>
<evidence type="ECO:0000256" key="3">
    <source>
        <dbReference type="ARBA" id="ARBA00023163"/>
    </source>
</evidence>
<reference evidence="6" key="1">
    <citation type="submission" date="2021-09" db="EMBL/GenBank/DDBJ databases">
        <authorList>
            <consortium name="AG Swart"/>
            <person name="Singh M."/>
            <person name="Singh A."/>
            <person name="Seah K."/>
            <person name="Emmerich C."/>
        </authorList>
    </citation>
    <scope>NUCLEOTIDE SEQUENCE</scope>
    <source>
        <strain evidence="6">ATCC30299</strain>
    </source>
</reference>
<keyword evidence="2" id="KW-0805">Transcription regulation</keyword>
<keyword evidence="7" id="KW-1185">Reference proteome</keyword>
<keyword evidence="4" id="KW-0539">Nucleus</keyword>
<comment type="subcellular location">
    <subcellularLocation>
        <location evidence="1">Nucleus</location>
    </subcellularLocation>
</comment>
<dbReference type="InterPro" id="IPR013272">
    <property type="entry name" value="Vps72/YL1_C"/>
</dbReference>
<dbReference type="EMBL" id="CAJZBQ010000020">
    <property type="protein sequence ID" value="CAG9318073.1"/>
    <property type="molecule type" value="Genomic_DNA"/>
</dbReference>
<evidence type="ECO:0000256" key="1">
    <source>
        <dbReference type="ARBA" id="ARBA00004123"/>
    </source>
</evidence>
<proteinExistence type="predicted"/>
<dbReference type="GO" id="GO:0006338">
    <property type="term" value="P:chromatin remodeling"/>
    <property type="evidence" value="ECO:0007669"/>
    <property type="project" value="InterPro"/>
</dbReference>
<dbReference type="Pfam" id="PF08265">
    <property type="entry name" value="YL1_C"/>
    <property type="match status" value="1"/>
</dbReference>
<dbReference type="SMART" id="SM00993">
    <property type="entry name" value="YL1_C"/>
    <property type="match status" value="1"/>
</dbReference>
<dbReference type="PANTHER" id="PTHR31200:SF1">
    <property type="entry name" value="INO80 COMPLEX SUBUNIT C"/>
    <property type="match status" value="1"/>
</dbReference>
<sequence>MPKANKKDKKEKEEEKPGIRTIKFRNPNFSLKKGKNKPFKTFKQILQAENYEFYPPNIANYQSIEAGPSTCPTKKYCDISGHLAKYTDPKTGLRFCQAYEYNIIKYLSQEHIESYLALRKAVVVIR</sequence>
<dbReference type="Proteomes" id="UP001162131">
    <property type="component" value="Unassembled WGS sequence"/>
</dbReference>
<protein>
    <recommendedName>
        <fullName evidence="5">Vps72/YL1 C-terminal domain-containing protein</fullName>
    </recommendedName>
</protein>